<evidence type="ECO:0000313" key="3">
    <source>
        <dbReference type="EMBL" id="AOH86059.1"/>
    </source>
</evidence>
<dbReference type="InterPro" id="IPR048336">
    <property type="entry name" value="StiP-like"/>
</dbReference>
<reference evidence="3 4" key="1">
    <citation type="submission" date="2016-01" db="EMBL/GenBank/DDBJ databases">
        <title>Complete genome and mega plasmid sequence of Sphingomonas panacis DCY99 elicits systemic resistance in rice to Xanthomonas oryzae.</title>
        <authorList>
            <person name="Kim Y.J."/>
            <person name="Yang D.C."/>
            <person name="Sing P."/>
        </authorList>
    </citation>
    <scope>NUCLEOTIDE SEQUENCE [LARGE SCALE GENOMIC DNA]</scope>
    <source>
        <strain evidence="3 4">DCY99</strain>
    </source>
</reference>
<organism evidence="3 4">
    <name type="scientific">Sphingomonas panacis</name>
    <dbReference type="NCBI Taxonomy" id="1560345"/>
    <lineage>
        <taxon>Bacteria</taxon>
        <taxon>Pseudomonadati</taxon>
        <taxon>Pseudomonadota</taxon>
        <taxon>Alphaproteobacteria</taxon>
        <taxon>Sphingomonadales</taxon>
        <taxon>Sphingomonadaceae</taxon>
        <taxon>Sphingomonas</taxon>
    </lineage>
</organism>
<accession>A0A1B3ZF41</accession>
<dbReference type="PIRSF" id="PIRSF020979">
    <property type="entry name" value="UCP020979"/>
    <property type="match status" value="1"/>
</dbReference>
<dbReference type="AlphaFoldDB" id="A0A1B3ZF41"/>
<evidence type="ECO:0000259" key="2">
    <source>
        <dbReference type="Pfam" id="PF15608"/>
    </source>
</evidence>
<sequence length="368" mass="38957">MPAEARLRAETPFSGSYDPADVTFLLKPVTMAATGVADKEAAIQSGRRHYSEMIAPESVPGADYLALYHAALARNGARLAQDVASLAAHVAARRPGREVVIVSLARAGTPIGVLLARTLRAWGHRASHYSISIIRDRGIDLNALAYIAARHDARDAVFVDGWTGKGAIAGELRASLAERPFGFAPELAVIADPAGQADLAATDDDYLIASGLLNGIVSGLLSRSILNADVVGPGDFHACVTYPQFAAADLSRAFVDGIAPLAAAATPRSIAGHADRRPALREGCEAMMAALLAHAGTQDRNRIKPGIAEATRALLRRMPERLLVRDRGDEDVAHLLHLAAEHGIPVEPLGEQSRYRAVAIIRTLGHDS</sequence>
<gene>
    <name evidence="3" type="ORF">AWL63_20960</name>
</gene>
<dbReference type="OrthoDB" id="1663315at2"/>
<evidence type="ECO:0000259" key="1">
    <source>
        <dbReference type="Pfam" id="PF11202"/>
    </source>
</evidence>
<feature type="domain" description="Cysteine protease StiP N-terminal" evidence="1">
    <location>
        <begin position="15"/>
        <end position="258"/>
    </location>
</feature>
<dbReference type="RefSeq" id="WP_069206576.1">
    <property type="nucleotide sequence ID" value="NZ_CP014168.1"/>
</dbReference>
<dbReference type="Pfam" id="PF15608">
    <property type="entry name" value="PELOTA_1"/>
    <property type="match status" value="1"/>
</dbReference>
<protein>
    <submittedName>
        <fullName evidence="3">Uncharacterized protein</fullName>
    </submittedName>
</protein>
<proteinExistence type="predicted"/>
<evidence type="ECO:0000313" key="4">
    <source>
        <dbReference type="Proteomes" id="UP000094256"/>
    </source>
</evidence>
<dbReference type="KEGG" id="span:AWL63_20960"/>
<dbReference type="Pfam" id="PF11202">
    <property type="entry name" value="StiP"/>
    <property type="match status" value="1"/>
</dbReference>
<dbReference type="EMBL" id="CP014168">
    <property type="protein sequence ID" value="AOH86059.1"/>
    <property type="molecule type" value="Genomic_DNA"/>
</dbReference>
<dbReference type="STRING" id="1560345.AWL63_20960"/>
<feature type="domain" description="PELOTA RNA-binding" evidence="2">
    <location>
        <begin position="288"/>
        <end position="362"/>
    </location>
</feature>
<keyword evidence="4" id="KW-1185">Reference proteome</keyword>
<name>A0A1B3ZF41_9SPHN</name>
<dbReference type="Proteomes" id="UP000094256">
    <property type="component" value="Chromosome"/>
</dbReference>
<dbReference type="InterPro" id="IPR028157">
    <property type="entry name" value="PELOTA_dom"/>
</dbReference>
<dbReference type="InterPro" id="IPR011215">
    <property type="entry name" value="StiP_N"/>
</dbReference>